<accession>A0A433MWW0</accession>
<organism evidence="1 2">
    <name type="scientific">Chlorogloeopsis fritschii PCC 6912</name>
    <dbReference type="NCBI Taxonomy" id="211165"/>
    <lineage>
        <taxon>Bacteria</taxon>
        <taxon>Bacillati</taxon>
        <taxon>Cyanobacteriota</taxon>
        <taxon>Cyanophyceae</taxon>
        <taxon>Nostocales</taxon>
        <taxon>Chlorogloeopsidaceae</taxon>
        <taxon>Chlorogloeopsis</taxon>
    </lineage>
</organism>
<dbReference type="InterPro" id="IPR010298">
    <property type="entry name" value="YacP-like"/>
</dbReference>
<gene>
    <name evidence="1" type="ORF">PCC6912_62600</name>
</gene>
<proteinExistence type="predicted"/>
<dbReference type="STRING" id="211165.GCA_000317285_01667"/>
<comment type="caution">
    <text evidence="1">The sequence shown here is derived from an EMBL/GenBank/DDBJ whole genome shotgun (WGS) entry which is preliminary data.</text>
</comment>
<reference evidence="1 2" key="1">
    <citation type="journal article" date="2019" name="Genome Biol. Evol.">
        <title>Day and night: Metabolic profiles and evolutionary relationships of six axenic non-marine cyanobacteria.</title>
        <authorList>
            <person name="Will S.E."/>
            <person name="Henke P."/>
            <person name="Boedeker C."/>
            <person name="Huang S."/>
            <person name="Brinkmann H."/>
            <person name="Rohde M."/>
            <person name="Jarek M."/>
            <person name="Friedl T."/>
            <person name="Seufert S."/>
            <person name="Schumacher M."/>
            <person name="Overmann J."/>
            <person name="Neumann-Schaal M."/>
            <person name="Petersen J."/>
        </authorList>
    </citation>
    <scope>NUCLEOTIDE SEQUENCE [LARGE SCALE GENOMIC DNA]</scope>
    <source>
        <strain evidence="1 2">PCC 6912</strain>
    </source>
</reference>
<dbReference type="PANTHER" id="PTHR34547">
    <property type="entry name" value="YACP-LIKE NYN DOMAIN PROTEIN"/>
    <property type="match status" value="1"/>
</dbReference>
<sequence>MPRSSSTAVLLVDGYNIIGAWSCLKKTRDTAGLEAARWELVETLIGYSAFVGYNTQIIFDAQYQNSCSNKETITELLSVHYTDFGQTADTYIEKVCASVRSSLAQALSARMIVATSDRAQQLVVQGYGAEWMSAQQLCYEVQATVCRARQKYQPRKKSNGRFLANSIDAKARQRLAELRMGL</sequence>
<evidence type="ECO:0000313" key="1">
    <source>
        <dbReference type="EMBL" id="RUR72522.1"/>
    </source>
</evidence>
<dbReference type="PANTHER" id="PTHR34547:SF1">
    <property type="entry name" value="YACP-LIKE NYN DOMAIN PROTEIN"/>
    <property type="match status" value="1"/>
</dbReference>
<dbReference type="CDD" id="cd10912">
    <property type="entry name" value="PIN_YacP-like"/>
    <property type="match status" value="1"/>
</dbReference>
<dbReference type="AlphaFoldDB" id="A0A433MWW0"/>
<evidence type="ECO:0000313" key="2">
    <source>
        <dbReference type="Proteomes" id="UP000268857"/>
    </source>
</evidence>
<keyword evidence="2" id="KW-1185">Reference proteome</keyword>
<name>A0A433MWW0_CHLFR</name>
<dbReference type="OrthoDB" id="9792160at2"/>
<dbReference type="EMBL" id="RSCJ01000047">
    <property type="protein sequence ID" value="RUR72522.1"/>
    <property type="molecule type" value="Genomic_DNA"/>
</dbReference>
<dbReference type="Pfam" id="PF05991">
    <property type="entry name" value="NYN_YacP"/>
    <property type="match status" value="1"/>
</dbReference>
<evidence type="ECO:0008006" key="3">
    <source>
        <dbReference type="Google" id="ProtNLM"/>
    </source>
</evidence>
<dbReference type="RefSeq" id="WP_016877240.1">
    <property type="nucleotide sequence ID" value="NZ_AJLN01000055.1"/>
</dbReference>
<protein>
    <recommendedName>
        <fullName evidence="3">RNA-binding protein</fullName>
    </recommendedName>
</protein>
<dbReference type="Proteomes" id="UP000268857">
    <property type="component" value="Unassembled WGS sequence"/>
</dbReference>